<dbReference type="EMBL" id="FOUU01000002">
    <property type="protein sequence ID" value="SFM68103.1"/>
    <property type="molecule type" value="Genomic_DNA"/>
</dbReference>
<evidence type="ECO:0000313" key="1">
    <source>
        <dbReference type="EMBL" id="SFM68103.1"/>
    </source>
</evidence>
<name>A0A1I4SUZ0_9BACT</name>
<dbReference type="Pfam" id="PF08822">
    <property type="entry name" value="DUF1804"/>
    <property type="match status" value="1"/>
</dbReference>
<evidence type="ECO:0000313" key="2">
    <source>
        <dbReference type="Proteomes" id="UP000199611"/>
    </source>
</evidence>
<dbReference type="InterPro" id="IPR009057">
    <property type="entry name" value="Homeodomain-like_sf"/>
</dbReference>
<dbReference type="STRING" id="39841.SAMN05660836_01171"/>
<proteinExistence type="predicted"/>
<accession>A0A1I4SUZ0</accession>
<dbReference type="OrthoDB" id="5676847at2"/>
<organism evidence="1 2">
    <name type="scientific">Thermodesulforhabdus norvegica</name>
    <dbReference type="NCBI Taxonomy" id="39841"/>
    <lineage>
        <taxon>Bacteria</taxon>
        <taxon>Pseudomonadati</taxon>
        <taxon>Thermodesulfobacteriota</taxon>
        <taxon>Syntrophobacteria</taxon>
        <taxon>Syntrophobacterales</taxon>
        <taxon>Thermodesulforhabdaceae</taxon>
        <taxon>Thermodesulforhabdus</taxon>
    </lineage>
</organism>
<dbReference type="SUPFAM" id="SSF46689">
    <property type="entry name" value="Homeodomain-like"/>
    <property type="match status" value="1"/>
</dbReference>
<dbReference type="Gene3D" id="1.10.10.60">
    <property type="entry name" value="Homeodomain-like"/>
    <property type="match status" value="1"/>
</dbReference>
<dbReference type="RefSeq" id="WP_093394172.1">
    <property type="nucleotide sequence ID" value="NZ_FOUU01000002.1"/>
</dbReference>
<gene>
    <name evidence="1" type="ORF">SAMN05660836_01171</name>
</gene>
<keyword evidence="2" id="KW-1185">Reference proteome</keyword>
<dbReference type="InterPro" id="IPR014926">
    <property type="entry name" value="Phage_D3112_Orf24"/>
</dbReference>
<reference evidence="1 2" key="1">
    <citation type="submission" date="2016-10" db="EMBL/GenBank/DDBJ databases">
        <authorList>
            <person name="de Groot N.N."/>
        </authorList>
    </citation>
    <scope>NUCLEOTIDE SEQUENCE [LARGE SCALE GENOMIC DNA]</scope>
    <source>
        <strain evidence="1 2">DSM 9990</strain>
    </source>
</reference>
<protein>
    <submittedName>
        <fullName evidence="1">Uncharacterized protein</fullName>
    </submittedName>
</protein>
<sequence>MGSKAQIARELYTKDGRSIADIAHTLNVSTRTVYRWKKLDLKRGIDWERLRIEHDLDEETYRKKQRAFLMAIFETLDRDRDLIHACDPEKRLEIIEKYTAIYHKLMNAARKAEPELAQVEVIRKTVDTIATLAAEKGRKDIVEFLIDELEEIKRRVAQ</sequence>
<dbReference type="Proteomes" id="UP000199611">
    <property type="component" value="Unassembled WGS sequence"/>
</dbReference>
<dbReference type="AlphaFoldDB" id="A0A1I4SUZ0"/>